<dbReference type="PANTHER" id="PTHR31846">
    <property type="entry name" value="CRS1 / YHBY (CRM) DOMAIN-CONTAINING PROTEIN"/>
    <property type="match status" value="1"/>
</dbReference>
<sequence>MPALLRSHIPPLNLPPGSSSLCPIVLQRQIHNPFIYGSFASPKFRFRISCSNCSTNPVTVETPKKKKRKPRPSFIQQIRDKWSLKQVSLREKFPWQEEEEEYRQHHDEEEEEEEEERRDESVSFSNTDANPSVNDSVNFVLPDIVVSAPWTQGIRPKRTQFNSELEISRISDGGKDTVDGVRSSHCGEEDVSSDGTGTRAFVSKPKGKFEGTPIELSRDSRRASVFQGLYRVGASKNKLVGNYGECENSVVSKEATQVELSGEDEEMAVGGDLNNMGSSDEQQLVENGRFGNFEVSIDVNNGSVDLPWKVGERELEKQAEERRKRSNTELAEKIVPEHQLHRLRNVALRMLERIQVAGAGITEELVNVIHEKWKVDEVVKLKFEVPLSFNMKRTHEVLESRTGGLVIWRSGSSVVLYRGMAYKLPCVQSYVRQNQVDKNVSQHSKDTKVDILSNKALKDSVRSMTSFIPASTTNLKDLSNEELVRLTELNHLLDELGPRYKDWRGPEPFPVDADLLPALVRGYKPPFRLLPYGMQNCLRNKDVTMFRRLARRTPPHFVLGRNRELQGLANAMVKLWEKSVIAKIAIKHGVQDTRNERMAEELKQLTGGTLLSRNKDYIVFYRGNDFLPPVVTETLKERQKLTHLYQDMEEEARRMGSASVESNARTSKVPLVAGTLAETIAATSRWGHLPSNKNVEEMRRHSAWGKQASVIRKLEENLALAKGKFRKAEKALAKVQENLIPSELPTDLETISDEERSLFRKIGLSMKPYLPLGKRGVYDGTIQNMHLHWKYREVVKIIARGRSYPQVKHIAVSLEAESGGVLVSVERTPKGYAIIVYRGKNYQCPHALKPRNLLTKRQALARSIELQRHEALKHHIADLEKRIELLKSESEELKLGKEIGTERTLFSKSNDAFVSKDDIEE</sequence>
<keyword evidence="15" id="KW-1185">Reference proteome</keyword>
<feature type="region of interest" description="Disordered" evidence="12">
    <location>
        <begin position="97"/>
        <end position="132"/>
    </location>
</feature>
<organism evidence="14 15">
    <name type="scientific">Tripterygium wilfordii</name>
    <name type="common">Thunder God vine</name>
    <dbReference type="NCBI Taxonomy" id="458696"/>
    <lineage>
        <taxon>Eukaryota</taxon>
        <taxon>Viridiplantae</taxon>
        <taxon>Streptophyta</taxon>
        <taxon>Embryophyta</taxon>
        <taxon>Tracheophyta</taxon>
        <taxon>Spermatophyta</taxon>
        <taxon>Magnoliopsida</taxon>
        <taxon>eudicotyledons</taxon>
        <taxon>Gunneridae</taxon>
        <taxon>Pentapetalae</taxon>
        <taxon>rosids</taxon>
        <taxon>fabids</taxon>
        <taxon>Celastrales</taxon>
        <taxon>Celastraceae</taxon>
        <taxon>Tripterygium</taxon>
    </lineage>
</organism>
<evidence type="ECO:0000256" key="2">
    <source>
        <dbReference type="ARBA" id="ARBA00022528"/>
    </source>
</evidence>
<dbReference type="Pfam" id="PF01985">
    <property type="entry name" value="CRS1_YhbY"/>
    <property type="match status" value="3"/>
</dbReference>
<dbReference type="OrthoDB" id="551352at2759"/>
<dbReference type="InterPro" id="IPR035920">
    <property type="entry name" value="YhbY-like_sf"/>
</dbReference>
<protein>
    <recommendedName>
        <fullName evidence="13">CRM domain-containing protein</fullName>
    </recommendedName>
</protein>
<evidence type="ECO:0000256" key="10">
    <source>
        <dbReference type="PROSITE-ProRule" id="PRU00626"/>
    </source>
</evidence>
<keyword evidence="11" id="KW-0175">Coiled coil</keyword>
<keyword evidence="3" id="KW-0934">Plastid</keyword>
<gene>
    <name evidence="14" type="ORF">HS088_TW04G00427</name>
</gene>
<dbReference type="GO" id="GO:0003729">
    <property type="term" value="F:mRNA binding"/>
    <property type="evidence" value="ECO:0007669"/>
    <property type="project" value="InterPro"/>
</dbReference>
<dbReference type="InterPro" id="IPR001890">
    <property type="entry name" value="RNA-binding_CRM"/>
</dbReference>
<feature type="domain" description="CRM" evidence="13">
    <location>
        <begin position="749"/>
        <end position="849"/>
    </location>
</feature>
<dbReference type="SMART" id="SM01103">
    <property type="entry name" value="CRS1_YhbY"/>
    <property type="match status" value="3"/>
</dbReference>
<name>A0A7J7DQA3_TRIWF</name>
<dbReference type="GO" id="GO:0000373">
    <property type="term" value="P:Group II intron splicing"/>
    <property type="evidence" value="ECO:0007669"/>
    <property type="project" value="UniProtKB-ARBA"/>
</dbReference>
<keyword evidence="6 10" id="KW-0694">RNA-binding</keyword>
<keyword evidence="5" id="KW-0677">Repeat</keyword>
<dbReference type="InterPro" id="IPR045278">
    <property type="entry name" value="CRS1/CFM2/CFM3"/>
</dbReference>
<evidence type="ECO:0000256" key="4">
    <source>
        <dbReference type="ARBA" id="ARBA00022664"/>
    </source>
</evidence>
<dbReference type="Proteomes" id="UP000593562">
    <property type="component" value="Unassembled WGS sequence"/>
</dbReference>
<keyword evidence="8" id="KW-0508">mRNA splicing</keyword>
<dbReference type="PANTHER" id="PTHR31846:SF7">
    <property type="entry name" value="CRS1 _ YHBY (CRM) DOMAIN-CONTAINING PROTEIN"/>
    <property type="match status" value="1"/>
</dbReference>
<evidence type="ECO:0000256" key="1">
    <source>
        <dbReference type="ARBA" id="ARBA00004229"/>
    </source>
</evidence>
<evidence type="ECO:0000313" key="15">
    <source>
        <dbReference type="Proteomes" id="UP000593562"/>
    </source>
</evidence>
<dbReference type="AlphaFoldDB" id="A0A7J7DQA3"/>
<evidence type="ECO:0000313" key="14">
    <source>
        <dbReference type="EMBL" id="KAF5748473.1"/>
    </source>
</evidence>
<evidence type="ECO:0000256" key="12">
    <source>
        <dbReference type="SAM" id="MobiDB-lite"/>
    </source>
</evidence>
<dbReference type="FunCoup" id="A0A7J7DQA3">
    <property type="interactions" value="1583"/>
</dbReference>
<dbReference type="SUPFAM" id="SSF75471">
    <property type="entry name" value="YhbY-like"/>
    <property type="match status" value="3"/>
</dbReference>
<dbReference type="Gene3D" id="3.30.110.60">
    <property type="entry name" value="YhbY-like"/>
    <property type="match status" value="3"/>
</dbReference>
<reference evidence="14 15" key="1">
    <citation type="journal article" date="2020" name="Nat. Commun.">
        <title>Genome of Tripterygium wilfordii and identification of cytochrome P450 involved in triptolide biosynthesis.</title>
        <authorList>
            <person name="Tu L."/>
            <person name="Su P."/>
            <person name="Zhang Z."/>
            <person name="Gao L."/>
            <person name="Wang J."/>
            <person name="Hu T."/>
            <person name="Zhou J."/>
            <person name="Zhang Y."/>
            <person name="Zhao Y."/>
            <person name="Liu Y."/>
            <person name="Song Y."/>
            <person name="Tong Y."/>
            <person name="Lu Y."/>
            <person name="Yang J."/>
            <person name="Xu C."/>
            <person name="Jia M."/>
            <person name="Peters R.J."/>
            <person name="Huang L."/>
            <person name="Gao W."/>
        </authorList>
    </citation>
    <scope>NUCLEOTIDE SEQUENCE [LARGE SCALE GENOMIC DNA]</scope>
    <source>
        <strain evidence="15">cv. XIE 37</strain>
        <tissue evidence="14">Leaf</tissue>
    </source>
</reference>
<keyword evidence="7" id="KW-0809">Transit peptide</keyword>
<evidence type="ECO:0000259" key="13">
    <source>
        <dbReference type="PROSITE" id="PS51295"/>
    </source>
</evidence>
<evidence type="ECO:0000256" key="6">
    <source>
        <dbReference type="ARBA" id="ARBA00022884"/>
    </source>
</evidence>
<dbReference type="GO" id="GO:1990904">
    <property type="term" value="C:ribonucleoprotein complex"/>
    <property type="evidence" value="ECO:0007669"/>
    <property type="project" value="UniProtKB-KW"/>
</dbReference>
<keyword evidence="9" id="KW-0687">Ribonucleoprotein</keyword>
<feature type="compositionally biased region" description="Polar residues" evidence="12">
    <location>
        <begin position="122"/>
        <end position="132"/>
    </location>
</feature>
<proteinExistence type="predicted"/>
<evidence type="ECO:0000256" key="5">
    <source>
        <dbReference type="ARBA" id="ARBA00022737"/>
    </source>
</evidence>
<feature type="coiled-coil region" evidence="11">
    <location>
        <begin position="711"/>
        <end position="738"/>
    </location>
</feature>
<dbReference type="FunFam" id="3.30.110.60:FF:000002">
    <property type="entry name" value="CRS2-associated factor 1, chloroplastic"/>
    <property type="match status" value="2"/>
</dbReference>
<dbReference type="GO" id="GO:0009507">
    <property type="term" value="C:chloroplast"/>
    <property type="evidence" value="ECO:0007669"/>
    <property type="project" value="UniProtKB-SubCell"/>
</dbReference>
<feature type="coiled-coil region" evidence="11">
    <location>
        <begin position="869"/>
        <end position="896"/>
    </location>
</feature>
<feature type="domain" description="CRM" evidence="13">
    <location>
        <begin position="536"/>
        <end position="633"/>
    </location>
</feature>
<evidence type="ECO:0000256" key="3">
    <source>
        <dbReference type="ARBA" id="ARBA00022640"/>
    </source>
</evidence>
<dbReference type="InParanoid" id="A0A7J7DQA3"/>
<keyword evidence="2" id="KW-0150">Chloroplast</keyword>
<comment type="caution">
    <text evidence="14">The sequence shown here is derived from an EMBL/GenBank/DDBJ whole genome shotgun (WGS) entry which is preliminary data.</text>
</comment>
<dbReference type="GO" id="GO:0006397">
    <property type="term" value="P:mRNA processing"/>
    <property type="evidence" value="ECO:0007669"/>
    <property type="project" value="UniProtKB-KW"/>
</dbReference>
<feature type="domain" description="CRM" evidence="13">
    <location>
        <begin position="333"/>
        <end position="429"/>
    </location>
</feature>
<dbReference type="EMBL" id="JAAARO010000004">
    <property type="protein sequence ID" value="KAF5748473.1"/>
    <property type="molecule type" value="Genomic_DNA"/>
</dbReference>
<keyword evidence="4" id="KW-0507">mRNA processing</keyword>
<evidence type="ECO:0000256" key="11">
    <source>
        <dbReference type="SAM" id="Coils"/>
    </source>
</evidence>
<evidence type="ECO:0000256" key="9">
    <source>
        <dbReference type="ARBA" id="ARBA00023274"/>
    </source>
</evidence>
<evidence type="ECO:0000256" key="7">
    <source>
        <dbReference type="ARBA" id="ARBA00022946"/>
    </source>
</evidence>
<feature type="compositionally biased region" description="Acidic residues" evidence="12">
    <location>
        <begin position="108"/>
        <end position="117"/>
    </location>
</feature>
<evidence type="ECO:0000256" key="8">
    <source>
        <dbReference type="ARBA" id="ARBA00023187"/>
    </source>
</evidence>
<dbReference type="PROSITE" id="PS51295">
    <property type="entry name" value="CRM"/>
    <property type="match status" value="3"/>
</dbReference>
<accession>A0A7J7DQA3</accession>
<feature type="region of interest" description="Disordered" evidence="12">
    <location>
        <begin position="172"/>
        <end position="206"/>
    </location>
</feature>
<comment type="subcellular location">
    <subcellularLocation>
        <location evidence="1">Plastid</location>
        <location evidence="1">Chloroplast</location>
    </subcellularLocation>
</comment>